<evidence type="ECO:0008006" key="2">
    <source>
        <dbReference type="Google" id="ProtNLM"/>
    </source>
</evidence>
<name>A0A486XP03_9GAMM</name>
<gene>
    <name evidence="1" type="ORF">BAL341_1330</name>
</gene>
<dbReference type="AlphaFoldDB" id="A0A486XP03"/>
<protein>
    <recommendedName>
        <fullName evidence="2">Nucleotidyltransferase family protein</fullName>
    </recommendedName>
</protein>
<dbReference type="InterPro" id="IPR039498">
    <property type="entry name" value="NTP_transf_5"/>
</dbReference>
<reference evidence="1" key="1">
    <citation type="submission" date="2019-04" db="EMBL/GenBank/DDBJ databases">
        <authorList>
            <person name="Brambilla D."/>
        </authorList>
    </citation>
    <scope>NUCLEOTIDE SEQUENCE</scope>
    <source>
        <strain evidence="1">BAL1</strain>
    </source>
</reference>
<dbReference type="Pfam" id="PF14907">
    <property type="entry name" value="NTP_transf_5"/>
    <property type="match status" value="1"/>
</dbReference>
<accession>A0A486XP03</accession>
<proteinExistence type="predicted"/>
<sequence length="357" mass="40977">MLSRLLLAFFNTPEQFVQQATAQQWTDFLQQSREHGLGARFYYVLEKKQLLEKVPTQVRLHGESAAYYAQKQQHSLFFELQQLEALFSAAKCPCLLLKGAAYRALALPVGHGRLFADIDILVPAAQLKPIRDKLFFNGFSEGTISDYDRHYYLNWSHQNPPLRHFQRGTVIDLHHHIYPTASAKKIDISPLFQHAEPLAGSVFSVPKAAHLFIHAAVHLFYQEETHKLVKDIIDLNDLLLEVERQQQLDWLLQQAEIMAVKSAVLNACWVLVQLFDNSAARRQLGATAQQPQRWVGRLVISMLQGTGLKAFCARQFWFVRGHGLKMRWQVLLYHTLAKPVALARSWLQQVFSGFRRG</sequence>
<evidence type="ECO:0000313" key="1">
    <source>
        <dbReference type="EMBL" id="VHO03292.1"/>
    </source>
</evidence>
<organism evidence="1">
    <name type="scientific">Rheinheimera sp. BAL341</name>
    <dbReference type="NCBI Taxonomy" id="1708203"/>
    <lineage>
        <taxon>Bacteria</taxon>
        <taxon>Pseudomonadati</taxon>
        <taxon>Pseudomonadota</taxon>
        <taxon>Gammaproteobacteria</taxon>
        <taxon>Chromatiales</taxon>
        <taxon>Chromatiaceae</taxon>
        <taxon>Rheinheimera</taxon>
    </lineage>
</organism>
<dbReference type="EMBL" id="CAAJGR010000081">
    <property type="protein sequence ID" value="VHO03292.1"/>
    <property type="molecule type" value="Genomic_DNA"/>
</dbReference>